<sequence>MQGTSTNVSTTLDQVEASELETKLAAWNKLERRVEENLALVPDIVTLNVGGTTFQTGKGTLLRVDGSYFHALLGSGLWAPTQEGAYFLDLDPVVFRHVLLFLHTGDVSMVGLTFVERTVFKSMMKSLNLDGLKGWQWHPTDDFTLSTDSRTIARSATSTRNVFDVGAVAELPPCGKDVANVPSVITLNVGGTIFQAAKDTLLRVEGSYFHALLGSGMWNPTPGMGGAYFLDLDPVVFRRVLLFLRTGKLSADGLNDLELTAFKSMMEYFQLHE</sequence>
<accession>A0A397F3G0</accession>
<dbReference type="Pfam" id="PF02214">
    <property type="entry name" value="BTB_2"/>
    <property type="match status" value="2"/>
</dbReference>
<dbReference type="PANTHER" id="PTHR14499:SF136">
    <property type="entry name" value="GH08630P"/>
    <property type="match status" value="1"/>
</dbReference>
<feature type="domain" description="BTB" evidence="1">
    <location>
        <begin position="183"/>
        <end position="253"/>
    </location>
</feature>
<name>A0A397F3G0_APHAT</name>
<feature type="domain" description="BTB" evidence="1">
    <location>
        <begin position="43"/>
        <end position="111"/>
    </location>
</feature>
<dbReference type="AlphaFoldDB" id="A0A397F3G0"/>
<dbReference type="CDD" id="cd18316">
    <property type="entry name" value="BTB_POZ_KCTD-like"/>
    <property type="match status" value="2"/>
</dbReference>
<evidence type="ECO:0000313" key="2">
    <source>
        <dbReference type="EMBL" id="RHZ09248.1"/>
    </source>
</evidence>
<dbReference type="InterPro" id="IPR000210">
    <property type="entry name" value="BTB/POZ_dom"/>
</dbReference>
<proteinExistence type="predicted"/>
<dbReference type="PANTHER" id="PTHR14499">
    <property type="entry name" value="POTASSIUM CHANNEL TETRAMERIZATION DOMAIN-CONTAINING"/>
    <property type="match status" value="1"/>
</dbReference>
<dbReference type="SUPFAM" id="SSF54695">
    <property type="entry name" value="POZ domain"/>
    <property type="match status" value="2"/>
</dbReference>
<dbReference type="VEuPathDB" id="FungiDB:H257_07165"/>
<dbReference type="PROSITE" id="PS50097">
    <property type="entry name" value="BTB"/>
    <property type="match status" value="2"/>
</dbReference>
<dbReference type="InterPro" id="IPR011333">
    <property type="entry name" value="SKP1/BTB/POZ_sf"/>
</dbReference>
<gene>
    <name evidence="2" type="ORF">DYB31_011892</name>
</gene>
<organism evidence="2 3">
    <name type="scientific">Aphanomyces astaci</name>
    <name type="common">Crayfish plague agent</name>
    <dbReference type="NCBI Taxonomy" id="112090"/>
    <lineage>
        <taxon>Eukaryota</taxon>
        <taxon>Sar</taxon>
        <taxon>Stramenopiles</taxon>
        <taxon>Oomycota</taxon>
        <taxon>Saprolegniomycetes</taxon>
        <taxon>Saprolegniales</taxon>
        <taxon>Verrucalvaceae</taxon>
        <taxon>Aphanomyces</taxon>
    </lineage>
</organism>
<dbReference type="InterPro" id="IPR003131">
    <property type="entry name" value="T1-type_BTB"/>
</dbReference>
<dbReference type="EMBL" id="QUTE01011620">
    <property type="protein sequence ID" value="RHZ09248.1"/>
    <property type="molecule type" value="Genomic_DNA"/>
</dbReference>
<evidence type="ECO:0000313" key="3">
    <source>
        <dbReference type="Proteomes" id="UP000266196"/>
    </source>
</evidence>
<dbReference type="Gene3D" id="3.30.710.10">
    <property type="entry name" value="Potassium Channel Kv1.1, Chain A"/>
    <property type="match status" value="2"/>
</dbReference>
<comment type="caution">
    <text evidence="2">The sequence shown here is derived from an EMBL/GenBank/DDBJ whole genome shotgun (WGS) entry which is preliminary data.</text>
</comment>
<evidence type="ECO:0000259" key="1">
    <source>
        <dbReference type="PROSITE" id="PS50097"/>
    </source>
</evidence>
<reference evidence="2 3" key="1">
    <citation type="submission" date="2018-08" db="EMBL/GenBank/DDBJ databases">
        <title>Aphanomyces genome sequencing and annotation.</title>
        <authorList>
            <person name="Minardi D."/>
            <person name="Oidtmann B."/>
            <person name="Van Der Giezen M."/>
            <person name="Studholme D.J."/>
        </authorList>
    </citation>
    <scope>NUCLEOTIDE SEQUENCE [LARGE SCALE GENOMIC DNA]</scope>
    <source>
        <strain evidence="2 3">197901</strain>
    </source>
</reference>
<protein>
    <recommendedName>
        <fullName evidence="1">BTB domain-containing protein</fullName>
    </recommendedName>
</protein>
<dbReference type="GO" id="GO:0051260">
    <property type="term" value="P:protein homooligomerization"/>
    <property type="evidence" value="ECO:0007669"/>
    <property type="project" value="InterPro"/>
</dbReference>
<dbReference type="SMART" id="SM00225">
    <property type="entry name" value="BTB"/>
    <property type="match status" value="2"/>
</dbReference>
<dbReference type="Proteomes" id="UP000266196">
    <property type="component" value="Unassembled WGS sequence"/>
</dbReference>